<accession>A0A3M7MDB5</accession>
<evidence type="ECO:0000313" key="12">
    <source>
        <dbReference type="Proteomes" id="UP000265663"/>
    </source>
</evidence>
<keyword evidence="4" id="KW-0964">Secreted</keyword>
<keyword evidence="5" id="KW-0325">Glycoprotein</keyword>
<evidence type="ECO:0000256" key="8">
    <source>
        <dbReference type="ARBA" id="ARBA00023288"/>
    </source>
</evidence>
<comment type="caution">
    <text evidence="9">Lacks conserved residue(s) required for the propagation of feature annotation.</text>
</comment>
<evidence type="ECO:0000256" key="2">
    <source>
        <dbReference type="ARBA" id="ARBA00004613"/>
    </source>
</evidence>
<evidence type="ECO:0000256" key="9">
    <source>
        <dbReference type="PROSITE-ProRule" id="PRU01356"/>
    </source>
</evidence>
<evidence type="ECO:0000256" key="6">
    <source>
        <dbReference type="ARBA" id="ARBA00022729"/>
    </source>
</evidence>
<keyword evidence="6" id="KW-0732">Signal</keyword>
<evidence type="ECO:0000256" key="4">
    <source>
        <dbReference type="ARBA" id="ARBA00022525"/>
    </source>
</evidence>
<dbReference type="GO" id="GO:0046872">
    <property type="term" value="F:metal ion binding"/>
    <property type="evidence" value="ECO:0007669"/>
    <property type="project" value="UniProtKB-UniRule"/>
</dbReference>
<dbReference type="SMART" id="SM00747">
    <property type="entry name" value="CFEM"/>
    <property type="match status" value="1"/>
</dbReference>
<feature type="disulfide bond" evidence="9">
    <location>
        <begin position="87"/>
        <end position="94"/>
    </location>
</feature>
<dbReference type="OrthoDB" id="3767534at2759"/>
<sequence length="139" mass="14498">MRYINTPYTIFTSGSPTTTYSHLISKKKPHNHQPQSTKTMHYPTTTLSLLLLLTSTISAQTRCDPVASAIPTCGLPCIASAASSVGCGGVDYACRCSNAEAIHNGAMNCVIGNCGIEWALQVQSSASAVCACVTGAARV</sequence>
<proteinExistence type="inferred from homology"/>
<keyword evidence="5" id="KW-0336">GPI-anchor</keyword>
<evidence type="ECO:0000256" key="5">
    <source>
        <dbReference type="ARBA" id="ARBA00022622"/>
    </source>
</evidence>
<keyword evidence="9" id="KW-0349">Heme</keyword>
<keyword evidence="9" id="KW-0479">Metal-binding</keyword>
<evidence type="ECO:0000256" key="1">
    <source>
        <dbReference type="ARBA" id="ARBA00004589"/>
    </source>
</evidence>
<organism evidence="11 12">
    <name type="scientific">Pyrenophora seminiperda CCB06</name>
    <dbReference type="NCBI Taxonomy" id="1302712"/>
    <lineage>
        <taxon>Eukaryota</taxon>
        <taxon>Fungi</taxon>
        <taxon>Dikarya</taxon>
        <taxon>Ascomycota</taxon>
        <taxon>Pezizomycotina</taxon>
        <taxon>Dothideomycetes</taxon>
        <taxon>Pleosporomycetidae</taxon>
        <taxon>Pleosporales</taxon>
        <taxon>Pleosporineae</taxon>
        <taxon>Pleosporaceae</taxon>
        <taxon>Pyrenophora</taxon>
    </lineage>
</organism>
<evidence type="ECO:0000256" key="7">
    <source>
        <dbReference type="ARBA" id="ARBA00023157"/>
    </source>
</evidence>
<dbReference type="Proteomes" id="UP000265663">
    <property type="component" value="Unassembled WGS sequence"/>
</dbReference>
<dbReference type="Pfam" id="PF05730">
    <property type="entry name" value="CFEM"/>
    <property type="match status" value="1"/>
</dbReference>
<keyword evidence="7 9" id="KW-1015">Disulfide bond</keyword>
<keyword evidence="12" id="KW-1185">Reference proteome</keyword>
<dbReference type="PROSITE" id="PS52012">
    <property type="entry name" value="CFEM"/>
    <property type="match status" value="1"/>
</dbReference>
<keyword evidence="5" id="KW-0472">Membrane</keyword>
<evidence type="ECO:0000259" key="10">
    <source>
        <dbReference type="PROSITE" id="PS52012"/>
    </source>
</evidence>
<dbReference type="InterPro" id="IPR008427">
    <property type="entry name" value="Extracellular_membr_CFEM_dom"/>
</dbReference>
<comment type="similarity">
    <text evidence="3">Belongs to the RBT5 family.</text>
</comment>
<feature type="domain" description="CFEM" evidence="10">
    <location>
        <begin position="45"/>
        <end position="139"/>
    </location>
</feature>
<protein>
    <submittedName>
        <fullName evidence="11">CFEM domain-containing</fullName>
    </submittedName>
</protein>
<keyword evidence="9" id="KW-0408">Iron</keyword>
<dbReference type="AlphaFoldDB" id="A0A3M7MDB5"/>
<evidence type="ECO:0000313" key="11">
    <source>
        <dbReference type="EMBL" id="RMZ72364.1"/>
    </source>
</evidence>
<feature type="binding site" description="axial binding residue" evidence="9">
    <location>
        <position position="91"/>
    </location>
    <ligand>
        <name>heme</name>
        <dbReference type="ChEBI" id="CHEBI:30413"/>
    </ligand>
    <ligandPart>
        <name>Fe</name>
        <dbReference type="ChEBI" id="CHEBI:18248"/>
    </ligandPart>
</feature>
<dbReference type="GO" id="GO:0098552">
    <property type="term" value="C:side of membrane"/>
    <property type="evidence" value="ECO:0007669"/>
    <property type="project" value="UniProtKB-KW"/>
</dbReference>
<gene>
    <name evidence="11" type="ORF">GMOD_00010227</name>
</gene>
<dbReference type="EMBL" id="KE747832">
    <property type="protein sequence ID" value="RMZ72364.1"/>
    <property type="molecule type" value="Genomic_DNA"/>
</dbReference>
<comment type="subcellular location">
    <subcellularLocation>
        <location evidence="1">Membrane</location>
        <topology evidence="1">Lipid-anchor</topology>
        <topology evidence="1">GPI-anchor</topology>
    </subcellularLocation>
    <subcellularLocation>
        <location evidence="2">Secreted</location>
    </subcellularLocation>
</comment>
<evidence type="ECO:0000256" key="3">
    <source>
        <dbReference type="ARBA" id="ARBA00010031"/>
    </source>
</evidence>
<dbReference type="GO" id="GO:0005576">
    <property type="term" value="C:extracellular region"/>
    <property type="evidence" value="ECO:0007669"/>
    <property type="project" value="UniProtKB-SubCell"/>
</dbReference>
<keyword evidence="8" id="KW-0449">Lipoprotein</keyword>
<reference evidence="11 12" key="1">
    <citation type="journal article" date="2014" name="PLoS ONE">
        <title>De novo Genome Assembly of the Fungal Plant Pathogen Pyrenophora semeniperda.</title>
        <authorList>
            <person name="Soliai M.M."/>
            <person name="Meyer S.E."/>
            <person name="Udall J.A."/>
            <person name="Elzinga D.E."/>
            <person name="Hermansen R.A."/>
            <person name="Bodily P.M."/>
            <person name="Hart A.A."/>
            <person name="Coleman C.E."/>
        </authorList>
    </citation>
    <scope>NUCLEOTIDE SEQUENCE [LARGE SCALE GENOMIC DNA]</scope>
    <source>
        <strain evidence="11 12">CCB06</strain>
        <tissue evidence="11">Mycelium</tissue>
    </source>
</reference>
<name>A0A3M7MDB5_9PLEO</name>